<dbReference type="EMBL" id="CP066310">
    <property type="protein sequence ID" value="QQE86927.1"/>
    <property type="molecule type" value="Genomic_DNA"/>
</dbReference>
<accession>A0AAP9Y8R5</accession>
<dbReference type="Proteomes" id="UP000596192">
    <property type="component" value="Chromosome"/>
</dbReference>
<reference evidence="1 2" key="1">
    <citation type="submission" date="2020-12" db="EMBL/GenBank/DDBJ databases">
        <title>Genomic Analysis and Response surface optimization of nitrogen-fixing conditions for A. chroococcum strain HR1, Isolation from rhizosphere soil.</title>
        <authorList>
            <person name="Li J."/>
            <person name="Yang H."/>
            <person name="Liu H."/>
            <person name="Wang C."/>
            <person name="Tian Y."/>
            <person name="Lu X.Y."/>
        </authorList>
    </citation>
    <scope>NUCLEOTIDE SEQUENCE [LARGE SCALE GENOMIC DNA]</scope>
    <source>
        <strain evidence="1 2">HR1</strain>
    </source>
</reference>
<evidence type="ECO:0008006" key="3">
    <source>
        <dbReference type="Google" id="ProtNLM"/>
    </source>
</evidence>
<name>A0AAP9Y8R5_9GAMM</name>
<dbReference type="RefSeq" id="WP_136888884.1">
    <property type="nucleotide sequence ID" value="NZ_CP066310.1"/>
</dbReference>
<dbReference type="NCBIfam" id="NF047331">
    <property type="entry name" value="phage_HTJ"/>
    <property type="match status" value="1"/>
</dbReference>
<organism evidence="1 2">
    <name type="scientific">Azotobacter chroococcum</name>
    <dbReference type="NCBI Taxonomy" id="353"/>
    <lineage>
        <taxon>Bacteria</taxon>
        <taxon>Pseudomonadati</taxon>
        <taxon>Pseudomonadota</taxon>
        <taxon>Gammaproteobacteria</taxon>
        <taxon>Pseudomonadales</taxon>
        <taxon>Pseudomonadaceae</taxon>
        <taxon>Azotobacter</taxon>
    </lineage>
</organism>
<proteinExistence type="predicted"/>
<evidence type="ECO:0000313" key="1">
    <source>
        <dbReference type="EMBL" id="QQE86927.1"/>
    </source>
</evidence>
<protein>
    <recommendedName>
        <fullName evidence="3">GpW protein</fullName>
    </recommendedName>
</protein>
<evidence type="ECO:0000313" key="2">
    <source>
        <dbReference type="Proteomes" id="UP000596192"/>
    </source>
</evidence>
<dbReference type="AlphaFoldDB" id="A0AAP9Y8R5"/>
<sequence>MAYTLEQYSALQAAIAEGALTVRYADKSVQYRSLDEMMRILKLMATELGLNSNNDGGRRYASFSKGY</sequence>
<gene>
    <name evidence="1" type="ORF">GKQ51_11305</name>
</gene>